<dbReference type="AlphaFoldDB" id="A0A5E6SQV3"/>
<accession>A0A5E6SQV3</accession>
<reference evidence="1" key="1">
    <citation type="submission" date="2019-09" db="EMBL/GenBank/DDBJ databases">
        <authorList>
            <person name="Chandra G."/>
            <person name="Truman W A."/>
        </authorList>
    </citation>
    <scope>NUCLEOTIDE SEQUENCE</scope>
    <source>
        <strain evidence="1">PS683</strain>
    </source>
</reference>
<organism evidence="1">
    <name type="scientific">Pseudomonas fluorescens</name>
    <dbReference type="NCBI Taxonomy" id="294"/>
    <lineage>
        <taxon>Bacteria</taxon>
        <taxon>Pseudomonadati</taxon>
        <taxon>Pseudomonadota</taxon>
        <taxon>Gammaproteobacteria</taxon>
        <taxon>Pseudomonadales</taxon>
        <taxon>Pseudomonadaceae</taxon>
        <taxon>Pseudomonas</taxon>
    </lineage>
</organism>
<dbReference type="Pfam" id="PF10027">
    <property type="entry name" value="DUF2269"/>
    <property type="match status" value="1"/>
</dbReference>
<proteinExistence type="predicted"/>
<name>A0A5E6SQV3_PSEFL</name>
<dbReference type="InterPro" id="IPR018729">
    <property type="entry name" value="DUF2269_transmembrane"/>
</dbReference>
<evidence type="ECO:0008006" key="2">
    <source>
        <dbReference type="Google" id="ProtNLM"/>
    </source>
</evidence>
<dbReference type="EMBL" id="LR700642">
    <property type="protein sequence ID" value="VVM13882.1"/>
    <property type="molecule type" value="Genomic_DNA"/>
</dbReference>
<protein>
    <recommendedName>
        <fullName evidence="2">DUF2269 domain-containing protein</fullName>
    </recommendedName>
</protein>
<evidence type="ECO:0000313" key="1">
    <source>
        <dbReference type="EMBL" id="VVM13882.1"/>
    </source>
</evidence>
<sequence>METLSTLATLKVIHIAATVLLLLSGLALALLAWRKRSAGPAVTVQRPWVFVWLLMGLCVVSMPFTGWWLVHLVGWPLGQTWILGSSILYTVAALAWFWLVARLNCLRKGEGGSLNFTLVLAVVSLVGFVAIAGLMGAKPV</sequence>
<gene>
    <name evidence="1" type="ORF">PS683_02177</name>
</gene>